<dbReference type="EMBL" id="MPIN01000001">
    <property type="protein sequence ID" value="OJH42202.1"/>
    <property type="molecule type" value="Genomic_DNA"/>
</dbReference>
<gene>
    <name evidence="11" type="ORF">BON30_03035</name>
</gene>
<evidence type="ECO:0000259" key="10">
    <source>
        <dbReference type="Pfam" id="PF12161"/>
    </source>
</evidence>
<keyword evidence="12" id="KW-1185">Reference proteome</keyword>
<keyword evidence="5" id="KW-0949">S-adenosyl-L-methionine</keyword>
<keyword evidence="8" id="KW-0175">Coiled coil</keyword>
<keyword evidence="6" id="KW-0680">Restriction system</keyword>
<evidence type="ECO:0000313" key="12">
    <source>
        <dbReference type="Proteomes" id="UP000182229"/>
    </source>
</evidence>
<feature type="coiled-coil region" evidence="8">
    <location>
        <begin position="448"/>
        <end position="475"/>
    </location>
</feature>
<dbReference type="PANTHER" id="PTHR42933">
    <property type="entry name" value="SLR6095 PROTEIN"/>
    <property type="match status" value="1"/>
</dbReference>
<dbReference type="PRINTS" id="PR00507">
    <property type="entry name" value="N12N6MTFRASE"/>
</dbReference>
<protein>
    <recommendedName>
        <fullName evidence="2">site-specific DNA-methyltransferase (adenine-specific)</fullName>
        <ecNumber evidence="2">2.1.1.72</ecNumber>
    </recommendedName>
</protein>
<reference evidence="12" key="1">
    <citation type="submission" date="2016-11" db="EMBL/GenBank/DDBJ databases">
        <authorList>
            <person name="Shukria A."/>
            <person name="Stevens D.C."/>
        </authorList>
    </citation>
    <scope>NUCLEOTIDE SEQUENCE [LARGE SCALE GENOMIC DNA]</scope>
    <source>
        <strain evidence="12">Cbfe23</strain>
    </source>
</reference>
<dbReference type="REBASE" id="181711">
    <property type="entry name" value="M.Cfe23ORF3035P"/>
</dbReference>
<dbReference type="STRING" id="83449.BON30_03035"/>
<dbReference type="Proteomes" id="UP000182229">
    <property type="component" value="Unassembled WGS sequence"/>
</dbReference>
<evidence type="ECO:0000256" key="6">
    <source>
        <dbReference type="ARBA" id="ARBA00022747"/>
    </source>
</evidence>
<evidence type="ECO:0000259" key="9">
    <source>
        <dbReference type="Pfam" id="PF02384"/>
    </source>
</evidence>
<dbReference type="GO" id="GO:0008170">
    <property type="term" value="F:N-methyltransferase activity"/>
    <property type="evidence" value="ECO:0007669"/>
    <property type="project" value="InterPro"/>
</dbReference>
<keyword evidence="4" id="KW-0808">Transferase</keyword>
<dbReference type="Gene3D" id="3.40.50.150">
    <property type="entry name" value="Vaccinia Virus protein VP39"/>
    <property type="match status" value="1"/>
</dbReference>
<evidence type="ECO:0000256" key="4">
    <source>
        <dbReference type="ARBA" id="ARBA00022679"/>
    </source>
</evidence>
<comment type="similarity">
    <text evidence="1">Belongs to the N(4)/N(6)-methyltransferase family.</text>
</comment>
<dbReference type="SUPFAM" id="SSF53335">
    <property type="entry name" value="S-adenosyl-L-methionine-dependent methyltransferases"/>
    <property type="match status" value="1"/>
</dbReference>
<dbReference type="InterPro" id="IPR002052">
    <property type="entry name" value="DNA_methylase_N6_adenine_CS"/>
</dbReference>
<dbReference type="GO" id="GO:0009307">
    <property type="term" value="P:DNA restriction-modification system"/>
    <property type="evidence" value="ECO:0007669"/>
    <property type="project" value="UniProtKB-KW"/>
</dbReference>
<dbReference type="PANTHER" id="PTHR42933:SF3">
    <property type="entry name" value="TYPE I RESTRICTION ENZYME MJAVIII METHYLASE SUBUNIT"/>
    <property type="match status" value="1"/>
</dbReference>
<evidence type="ECO:0000313" key="11">
    <source>
        <dbReference type="EMBL" id="OJH42202.1"/>
    </source>
</evidence>
<organism evidence="11 12">
    <name type="scientific">Cystobacter ferrugineus</name>
    <dbReference type="NCBI Taxonomy" id="83449"/>
    <lineage>
        <taxon>Bacteria</taxon>
        <taxon>Pseudomonadati</taxon>
        <taxon>Myxococcota</taxon>
        <taxon>Myxococcia</taxon>
        <taxon>Myxococcales</taxon>
        <taxon>Cystobacterineae</taxon>
        <taxon>Archangiaceae</taxon>
        <taxon>Cystobacter</taxon>
    </lineage>
</organism>
<name>A0A1L9BIT5_9BACT</name>
<keyword evidence="3" id="KW-0489">Methyltransferase</keyword>
<dbReference type="EC" id="2.1.1.72" evidence="2"/>
<dbReference type="GO" id="GO:0009007">
    <property type="term" value="F:site-specific DNA-methyltransferase (adenine-specific) activity"/>
    <property type="evidence" value="ECO:0007669"/>
    <property type="project" value="UniProtKB-EC"/>
</dbReference>
<evidence type="ECO:0000256" key="7">
    <source>
        <dbReference type="ARBA" id="ARBA00047942"/>
    </source>
</evidence>
<dbReference type="GO" id="GO:0003677">
    <property type="term" value="F:DNA binding"/>
    <property type="evidence" value="ECO:0007669"/>
    <property type="project" value="InterPro"/>
</dbReference>
<accession>A0A1L9BIT5</accession>
<dbReference type="InterPro" id="IPR051537">
    <property type="entry name" value="DNA_Adenine_Mtase"/>
</dbReference>
<dbReference type="InterPro" id="IPR022749">
    <property type="entry name" value="D12N6_MeTrfase_N"/>
</dbReference>
<sequence>MTELVGLLWKATDVLHSNGAVTRDSAAGYVFRLLVLKFLSDVTDGPPTSGVPRFVVSTLARWSSLRSHASSGLGERVNDACAVLESANPLLRGLLTQADFSSIRLGDPLLADLIQTLSELPRLSGALLSDGRLGEISDGFLLRLAETSGRTGGEFYTPPSVALLLAELLELRAGMRLYDPVCGVGGFLVECARQVASRSAMSLPHAAASLVLHGQEKNAELWALCRMNLLLHGIVDARIELGNALWSPLMTEQGRLNEYDGILADPPWNLDSWGAERAGEDAFGRFNPVPPAHNANYAFVQHCLAGLAEGGRAALLLPRGVLFRGGVEEDIRRKLLEEDRFEAIIGLPGNLLYDVSIAPVVLVLRKGKPAGRHKRVLFIDASDAGVKKGRRRALSQENIGTIVKAFQGFGSDERQVRAVHLDEIAKLNWNLTVERYVKREDEREHLDLDEQLAALADAEQQRDEAARRMDAVISRLRRSSPSAS</sequence>
<dbReference type="GO" id="GO:0032259">
    <property type="term" value="P:methylation"/>
    <property type="evidence" value="ECO:0007669"/>
    <property type="project" value="UniProtKB-KW"/>
</dbReference>
<feature type="domain" description="DNA methylase adenine-specific" evidence="9">
    <location>
        <begin position="133"/>
        <end position="444"/>
    </location>
</feature>
<evidence type="ECO:0000256" key="2">
    <source>
        <dbReference type="ARBA" id="ARBA00011900"/>
    </source>
</evidence>
<dbReference type="Pfam" id="PF12161">
    <property type="entry name" value="HsdM_N"/>
    <property type="match status" value="1"/>
</dbReference>
<proteinExistence type="inferred from homology"/>
<evidence type="ECO:0000256" key="3">
    <source>
        <dbReference type="ARBA" id="ARBA00022603"/>
    </source>
</evidence>
<evidence type="ECO:0000256" key="1">
    <source>
        <dbReference type="ARBA" id="ARBA00006594"/>
    </source>
</evidence>
<comment type="catalytic activity">
    <reaction evidence="7">
        <text>a 2'-deoxyadenosine in DNA + S-adenosyl-L-methionine = an N(6)-methyl-2'-deoxyadenosine in DNA + S-adenosyl-L-homocysteine + H(+)</text>
        <dbReference type="Rhea" id="RHEA:15197"/>
        <dbReference type="Rhea" id="RHEA-COMP:12418"/>
        <dbReference type="Rhea" id="RHEA-COMP:12419"/>
        <dbReference type="ChEBI" id="CHEBI:15378"/>
        <dbReference type="ChEBI" id="CHEBI:57856"/>
        <dbReference type="ChEBI" id="CHEBI:59789"/>
        <dbReference type="ChEBI" id="CHEBI:90615"/>
        <dbReference type="ChEBI" id="CHEBI:90616"/>
        <dbReference type="EC" id="2.1.1.72"/>
    </reaction>
</comment>
<dbReference type="PROSITE" id="PS00092">
    <property type="entry name" value="N6_MTASE"/>
    <property type="match status" value="1"/>
</dbReference>
<comment type="caution">
    <text evidence="11">The sequence shown here is derived from an EMBL/GenBank/DDBJ whole genome shotgun (WGS) entry which is preliminary data.</text>
</comment>
<feature type="domain" description="N6 adenine-specific DNA methyltransferase N-terminal" evidence="10">
    <location>
        <begin position="8"/>
        <end position="116"/>
    </location>
</feature>
<dbReference type="Pfam" id="PF02384">
    <property type="entry name" value="N6_Mtase"/>
    <property type="match status" value="1"/>
</dbReference>
<dbReference type="InterPro" id="IPR038333">
    <property type="entry name" value="T1MK-like_N_sf"/>
</dbReference>
<dbReference type="InterPro" id="IPR003356">
    <property type="entry name" value="DNA_methylase_A-5"/>
</dbReference>
<dbReference type="AlphaFoldDB" id="A0A1L9BIT5"/>
<dbReference type="Gene3D" id="1.20.1260.30">
    <property type="match status" value="1"/>
</dbReference>
<evidence type="ECO:0000256" key="5">
    <source>
        <dbReference type="ARBA" id="ARBA00022691"/>
    </source>
</evidence>
<dbReference type="InterPro" id="IPR029063">
    <property type="entry name" value="SAM-dependent_MTases_sf"/>
</dbReference>
<reference evidence="11 12" key="2">
    <citation type="submission" date="2016-12" db="EMBL/GenBank/DDBJ databases">
        <title>Draft Genome Sequence of Cystobacter ferrugineus Strain Cbfe23.</title>
        <authorList>
            <person name="Akbar S."/>
            <person name="Dowd S.E."/>
            <person name="Stevens D.C."/>
        </authorList>
    </citation>
    <scope>NUCLEOTIDE SEQUENCE [LARGE SCALE GENOMIC DNA]</scope>
    <source>
        <strain evidence="11 12">Cbfe23</strain>
    </source>
</reference>
<evidence type="ECO:0000256" key="8">
    <source>
        <dbReference type="SAM" id="Coils"/>
    </source>
</evidence>